<sequence length="286" mass="30468">MRYLMTLLLLQIGLVIVQATVTSRRIESAELTCPDSAGAVLSSGSQADGLREACRSGPLAAPGKELVIVPAAVPDPAANWTGVPLGFNDPVYANVASGTRRIALSPDSSLTDVSIVENSGEPTITCDGSCNLTRVRIHSREGVRCISGDIKLTWVYIAATGVGDDHADGLQCYSPGSTGTVTIKNSTFKLAGATTAGYWSADNWRGSHVFENVLFEGGNHGLRIPADGGSSVSLKNVYFVRGSFRYSAFLFDAVNGRRINIAQWENVRWASWQGDKLVLGQPIPRP</sequence>
<evidence type="ECO:0000313" key="2">
    <source>
        <dbReference type="Proteomes" id="UP000199184"/>
    </source>
</evidence>
<protein>
    <recommendedName>
        <fullName evidence="3">Right handed beta helix region</fullName>
    </recommendedName>
</protein>
<dbReference type="SUPFAM" id="SSF51126">
    <property type="entry name" value="Pectin lyase-like"/>
    <property type="match status" value="1"/>
</dbReference>
<dbReference type="Proteomes" id="UP000199184">
    <property type="component" value="Unassembled WGS sequence"/>
</dbReference>
<keyword evidence="2" id="KW-1185">Reference proteome</keyword>
<proteinExistence type="predicted"/>
<gene>
    <name evidence="1" type="ORF">GA0061098_1001130</name>
</gene>
<dbReference type="RefSeq" id="WP_091952376.1">
    <property type="nucleotide sequence ID" value="NZ_FMAI01000001.1"/>
</dbReference>
<evidence type="ECO:0000313" key="1">
    <source>
        <dbReference type="EMBL" id="SCB08353.1"/>
    </source>
</evidence>
<dbReference type="AlphaFoldDB" id="A0A1C3TYN5"/>
<accession>A0A1C3TYN5</accession>
<evidence type="ECO:0008006" key="3">
    <source>
        <dbReference type="Google" id="ProtNLM"/>
    </source>
</evidence>
<dbReference type="EMBL" id="FMAI01000001">
    <property type="protein sequence ID" value="SCB08353.1"/>
    <property type="molecule type" value="Genomic_DNA"/>
</dbReference>
<reference evidence="2" key="1">
    <citation type="submission" date="2016-08" db="EMBL/GenBank/DDBJ databases">
        <authorList>
            <person name="Varghese N."/>
            <person name="Submissions Spin"/>
        </authorList>
    </citation>
    <scope>NUCLEOTIDE SEQUENCE [LARGE SCALE GENOMIC DNA]</scope>
    <source>
        <strain evidence="2">ERR11</strain>
    </source>
</reference>
<name>A0A1C3TYN5_9BRAD</name>
<dbReference type="InterPro" id="IPR011050">
    <property type="entry name" value="Pectin_lyase_fold/virulence"/>
</dbReference>
<organism evidence="1 2">
    <name type="scientific">Bradyrhizobium shewense</name>
    <dbReference type="NCBI Taxonomy" id="1761772"/>
    <lineage>
        <taxon>Bacteria</taxon>
        <taxon>Pseudomonadati</taxon>
        <taxon>Pseudomonadota</taxon>
        <taxon>Alphaproteobacteria</taxon>
        <taxon>Hyphomicrobiales</taxon>
        <taxon>Nitrobacteraceae</taxon>
        <taxon>Bradyrhizobium</taxon>
    </lineage>
</organism>